<organism evidence="2 3">
    <name type="scientific">Edaphobacter aggregans</name>
    <dbReference type="NCBI Taxonomy" id="570835"/>
    <lineage>
        <taxon>Bacteria</taxon>
        <taxon>Pseudomonadati</taxon>
        <taxon>Acidobacteriota</taxon>
        <taxon>Terriglobia</taxon>
        <taxon>Terriglobales</taxon>
        <taxon>Acidobacteriaceae</taxon>
        <taxon>Edaphobacter</taxon>
    </lineage>
</organism>
<proteinExistence type="predicted"/>
<keyword evidence="3" id="KW-1185">Reference proteome</keyword>
<evidence type="ECO:0000313" key="3">
    <source>
        <dbReference type="Proteomes" id="UP000269669"/>
    </source>
</evidence>
<dbReference type="Proteomes" id="UP000269669">
    <property type="component" value="Unassembled WGS sequence"/>
</dbReference>
<dbReference type="EMBL" id="RSDW01000001">
    <property type="protein sequence ID" value="RSL19085.1"/>
    <property type="molecule type" value="Genomic_DNA"/>
</dbReference>
<dbReference type="RefSeq" id="WP_185827331.1">
    <property type="nucleotide sequence ID" value="NZ_RSDW01000001.1"/>
</dbReference>
<sequence length="54" mass="5818">MKPRNIDVNGKTRPTSTKGLATPKTKAHLEETEGIIKGDAKKAGEAVMKQNRNG</sequence>
<name>A0A428MQC7_9BACT</name>
<accession>A0A428MQC7</accession>
<feature type="region of interest" description="Disordered" evidence="1">
    <location>
        <begin position="1"/>
        <end position="25"/>
    </location>
</feature>
<reference evidence="2 3" key="1">
    <citation type="submission" date="2018-12" db="EMBL/GenBank/DDBJ databases">
        <title>Sequencing of bacterial isolates from soil warming experiment in Harvard Forest, Massachusetts, USA.</title>
        <authorList>
            <person name="Deangelis K."/>
        </authorList>
    </citation>
    <scope>NUCLEOTIDE SEQUENCE [LARGE SCALE GENOMIC DNA]</scope>
    <source>
        <strain evidence="2 3">EB153</strain>
    </source>
</reference>
<gene>
    <name evidence="2" type="ORF">EDE15_4708</name>
</gene>
<protein>
    <submittedName>
        <fullName evidence="2">Uncharacterized protein</fullName>
    </submittedName>
</protein>
<evidence type="ECO:0000313" key="2">
    <source>
        <dbReference type="EMBL" id="RSL19085.1"/>
    </source>
</evidence>
<comment type="caution">
    <text evidence="2">The sequence shown here is derived from an EMBL/GenBank/DDBJ whole genome shotgun (WGS) entry which is preliminary data.</text>
</comment>
<dbReference type="AlphaFoldDB" id="A0A428MQC7"/>
<evidence type="ECO:0000256" key="1">
    <source>
        <dbReference type="SAM" id="MobiDB-lite"/>
    </source>
</evidence>